<keyword evidence="2" id="KW-0472">Membrane</keyword>
<dbReference type="AlphaFoldDB" id="K6UNN6"/>
<comment type="caution">
    <text evidence="3">The sequence shown here is derived from an EMBL/GenBank/DDBJ whole genome shotgun (WGS) entry which is preliminary data.</text>
</comment>
<proteinExistence type="predicted"/>
<keyword evidence="2" id="KW-1133">Transmembrane helix</keyword>
<dbReference type="RefSeq" id="WP_006503878.1">
    <property type="nucleotide sequence ID" value="NZ_BAGZ01000019.1"/>
</dbReference>
<keyword evidence="4" id="KW-1185">Reference proteome</keyword>
<name>K6UNN6_9MICO</name>
<evidence type="ECO:0000313" key="3">
    <source>
        <dbReference type="EMBL" id="GAB79121.1"/>
    </source>
</evidence>
<evidence type="ECO:0000256" key="1">
    <source>
        <dbReference type="SAM" id="MobiDB-lite"/>
    </source>
</evidence>
<sequence length="127" mass="13835">MSVKGLADHTMFLLGAAVVFLVLNQGADLAAGRAVAGALTAYLILFAIVAFYRYRLRGLQPDDNDKYYLFDSLELDDTAARARRLAEREAAERENSRRRAEADTPSGEGGKAAPVSENSSAPTDKRR</sequence>
<dbReference type="STRING" id="100225.SAMN05421595_2981"/>
<dbReference type="Proteomes" id="UP000008495">
    <property type="component" value="Unassembled WGS sequence"/>
</dbReference>
<feature type="compositionally biased region" description="Polar residues" evidence="1">
    <location>
        <begin position="116"/>
        <end position="127"/>
    </location>
</feature>
<dbReference type="EMBL" id="BAGZ01000019">
    <property type="protein sequence ID" value="GAB79121.1"/>
    <property type="molecule type" value="Genomic_DNA"/>
</dbReference>
<reference evidence="3 4" key="1">
    <citation type="submission" date="2012-08" db="EMBL/GenBank/DDBJ databases">
        <title>Whole genome shotgun sequence of Austwickia chelonae NBRC 105200.</title>
        <authorList>
            <person name="Yoshida I."/>
            <person name="Hosoyama A."/>
            <person name="Tsuchikane K."/>
            <person name="Katsumata H."/>
            <person name="Ando Y."/>
            <person name="Ohji S."/>
            <person name="Hamada M."/>
            <person name="Tamura T."/>
            <person name="Yamazoe A."/>
            <person name="Yamazaki S."/>
            <person name="Fujita N."/>
        </authorList>
    </citation>
    <scope>NUCLEOTIDE SEQUENCE [LARGE SCALE GENOMIC DNA]</scope>
    <source>
        <strain evidence="3 4">NBRC 105200</strain>
    </source>
</reference>
<organism evidence="3 4">
    <name type="scientific">Austwickia chelonae NBRC 105200</name>
    <dbReference type="NCBI Taxonomy" id="1184607"/>
    <lineage>
        <taxon>Bacteria</taxon>
        <taxon>Bacillati</taxon>
        <taxon>Actinomycetota</taxon>
        <taxon>Actinomycetes</taxon>
        <taxon>Micrococcales</taxon>
        <taxon>Dermatophilaceae</taxon>
        <taxon>Austwickia</taxon>
    </lineage>
</organism>
<feature type="transmembrane region" description="Helical" evidence="2">
    <location>
        <begin position="36"/>
        <end position="54"/>
    </location>
</feature>
<accession>K6UNN6</accession>
<protein>
    <submittedName>
        <fullName evidence="3">Uncharacterized protein</fullName>
    </submittedName>
</protein>
<evidence type="ECO:0000313" key="4">
    <source>
        <dbReference type="Proteomes" id="UP000008495"/>
    </source>
</evidence>
<keyword evidence="2" id="KW-0812">Transmembrane</keyword>
<gene>
    <name evidence="3" type="ORF">AUCHE_19_00250</name>
</gene>
<evidence type="ECO:0000256" key="2">
    <source>
        <dbReference type="SAM" id="Phobius"/>
    </source>
</evidence>
<feature type="compositionally biased region" description="Basic and acidic residues" evidence="1">
    <location>
        <begin position="85"/>
        <end position="102"/>
    </location>
</feature>
<feature type="region of interest" description="Disordered" evidence="1">
    <location>
        <begin position="85"/>
        <end position="127"/>
    </location>
</feature>